<keyword evidence="3 9" id="KW-0808">Transferase</keyword>
<keyword evidence="10" id="KW-1185">Reference proteome</keyword>
<proteinExistence type="inferred from homology"/>
<evidence type="ECO:0000256" key="3">
    <source>
        <dbReference type="ARBA" id="ARBA00022679"/>
    </source>
</evidence>
<evidence type="ECO:0000256" key="4">
    <source>
        <dbReference type="ARBA" id="ARBA00022692"/>
    </source>
</evidence>
<dbReference type="OrthoDB" id="2019940at2759"/>
<keyword evidence="8 9" id="KW-0325">Glycoprotein</keyword>
<dbReference type="InterPro" id="IPR005331">
    <property type="entry name" value="Sulfotransferase"/>
</dbReference>
<organism evidence="10 11">
    <name type="scientific">Actinia tenebrosa</name>
    <name type="common">Australian red waratah sea anemone</name>
    <dbReference type="NCBI Taxonomy" id="6105"/>
    <lineage>
        <taxon>Eukaryota</taxon>
        <taxon>Metazoa</taxon>
        <taxon>Cnidaria</taxon>
        <taxon>Anthozoa</taxon>
        <taxon>Hexacorallia</taxon>
        <taxon>Actiniaria</taxon>
        <taxon>Actiniidae</taxon>
        <taxon>Actinia</taxon>
    </lineage>
</organism>
<gene>
    <name evidence="11" type="primary">LOC116288437</name>
</gene>
<evidence type="ECO:0000256" key="5">
    <source>
        <dbReference type="ARBA" id="ARBA00022989"/>
    </source>
</evidence>
<dbReference type="AlphaFoldDB" id="A0A6P8HES7"/>
<dbReference type="GO" id="GO:0000139">
    <property type="term" value="C:Golgi membrane"/>
    <property type="evidence" value="ECO:0007669"/>
    <property type="project" value="UniProtKB-SubCell"/>
</dbReference>
<dbReference type="EC" id="2.8.2.-" evidence="9"/>
<comment type="subcellular location">
    <subcellularLocation>
        <location evidence="1 9">Golgi apparatus membrane</location>
        <topology evidence="1 9">Single-pass type II membrane protein</topology>
    </subcellularLocation>
</comment>
<evidence type="ECO:0000313" key="11">
    <source>
        <dbReference type="RefSeq" id="XP_031551085.1"/>
    </source>
</evidence>
<evidence type="ECO:0000256" key="6">
    <source>
        <dbReference type="ARBA" id="ARBA00023034"/>
    </source>
</evidence>
<dbReference type="Proteomes" id="UP000515163">
    <property type="component" value="Unplaced"/>
</dbReference>
<dbReference type="GO" id="GO:0016051">
    <property type="term" value="P:carbohydrate biosynthetic process"/>
    <property type="evidence" value="ECO:0007669"/>
    <property type="project" value="InterPro"/>
</dbReference>
<dbReference type="PANTHER" id="PTHR12137:SF33">
    <property type="entry name" value="CARBOHYDRATE SULFOTRANSFERASE 14"/>
    <property type="match status" value="1"/>
</dbReference>
<dbReference type="GeneID" id="116288437"/>
<keyword evidence="7" id="KW-0472">Membrane</keyword>
<dbReference type="InterPro" id="IPR018011">
    <property type="entry name" value="Carb_sulfotrans_8-10"/>
</dbReference>
<protein>
    <recommendedName>
        <fullName evidence="9">Carbohydrate sulfotransferase</fullName>
        <ecNumber evidence="9">2.8.2.-</ecNumber>
    </recommendedName>
</protein>
<evidence type="ECO:0000256" key="7">
    <source>
        <dbReference type="ARBA" id="ARBA00023136"/>
    </source>
</evidence>
<keyword evidence="6 9" id="KW-0333">Golgi apparatus</keyword>
<keyword evidence="4" id="KW-0812">Transmembrane</keyword>
<keyword evidence="9" id="KW-0735">Signal-anchor</keyword>
<keyword evidence="5" id="KW-1133">Transmembrane helix</keyword>
<evidence type="ECO:0000313" key="10">
    <source>
        <dbReference type="Proteomes" id="UP000515163"/>
    </source>
</evidence>
<dbReference type="FunCoup" id="A0A6P8HES7">
    <property type="interactions" value="198"/>
</dbReference>
<accession>A0A6P8HES7</accession>
<evidence type="ECO:0000256" key="8">
    <source>
        <dbReference type="ARBA" id="ARBA00023180"/>
    </source>
</evidence>
<dbReference type="KEGG" id="aten:116288437"/>
<sequence length="336" mass="39850">MSFRFCRRILSAIAILCLIASLVALMPALNKVYQAKIKHFGSTTRALDFNAKSRLYRSSQYLPPRPLLSSEERVSHLQQRCRLHGKRSWSSLSLEEKQATGRQMIVDDRHQILYCFFPKVACSNWKRVFSVLAGEALAASSIKKVDHQKFAFLTDYSPFGIERRLRTYYKFLFVREPLERLVSAYKDKFLRYREYFVKRWGSQIIKKFRKKSKHQRSYIDEDVPTITEFFKYLSTSKPLKMDMHWMPYQELSQPCAVNYDFIGSFDTLAQDAKRVLHHLQVDDKVKFPTKQSFYYEYTNQTSFDHLINQVPKPVLRAVVRKYIKDYDLFSFPLPEF</sequence>
<dbReference type="InParanoid" id="A0A6P8HES7"/>
<comment type="similarity">
    <text evidence="2 9">Belongs to the sulfotransferase 2 family.</text>
</comment>
<evidence type="ECO:0000256" key="2">
    <source>
        <dbReference type="ARBA" id="ARBA00006339"/>
    </source>
</evidence>
<dbReference type="GO" id="GO:0008146">
    <property type="term" value="F:sulfotransferase activity"/>
    <property type="evidence" value="ECO:0007669"/>
    <property type="project" value="InterPro"/>
</dbReference>
<dbReference type="Pfam" id="PF03567">
    <property type="entry name" value="Sulfotransfer_2"/>
    <property type="match status" value="1"/>
</dbReference>
<dbReference type="RefSeq" id="XP_031551085.1">
    <property type="nucleotide sequence ID" value="XM_031695225.1"/>
</dbReference>
<keyword evidence="9" id="KW-0119">Carbohydrate metabolism</keyword>
<name>A0A6P8HES7_ACTTE</name>
<dbReference type="PANTHER" id="PTHR12137">
    <property type="entry name" value="CARBOHYDRATE SULFOTRANSFERASE"/>
    <property type="match status" value="1"/>
</dbReference>
<evidence type="ECO:0000256" key="1">
    <source>
        <dbReference type="ARBA" id="ARBA00004323"/>
    </source>
</evidence>
<reference evidence="11" key="1">
    <citation type="submission" date="2025-08" db="UniProtKB">
        <authorList>
            <consortium name="RefSeq"/>
        </authorList>
    </citation>
    <scope>IDENTIFICATION</scope>
</reference>
<evidence type="ECO:0000256" key="9">
    <source>
        <dbReference type="RuleBase" id="RU364020"/>
    </source>
</evidence>